<evidence type="ECO:0000256" key="1">
    <source>
        <dbReference type="SAM" id="MobiDB-lite"/>
    </source>
</evidence>
<dbReference type="Proteomes" id="UP001358417">
    <property type="component" value="Unassembled WGS sequence"/>
</dbReference>
<protein>
    <submittedName>
        <fullName evidence="2">Uncharacterized protein</fullName>
    </submittedName>
</protein>
<sequence>MLPGKRFSTRGLVTPSSKVDRILSHDSVTTIPDRDMNEVSCNPTPSDFKKTSAPMNILQHINPQQNHDYETPEYGGRLFWTSETSGSSPDSLLMNSGDSSNSSPTPAPLEDQTQSETFEHLLNAFLITEVERDLIAGLLGAKAPQPADERLTLTGKRSDDHTQLELDLGADTFLRYESALYCNQWIDHPGLN</sequence>
<gene>
    <name evidence="2" type="ORF">LTR84_010676</name>
</gene>
<keyword evidence="3" id="KW-1185">Reference proteome</keyword>
<organism evidence="2 3">
    <name type="scientific">Exophiala bonariae</name>
    <dbReference type="NCBI Taxonomy" id="1690606"/>
    <lineage>
        <taxon>Eukaryota</taxon>
        <taxon>Fungi</taxon>
        <taxon>Dikarya</taxon>
        <taxon>Ascomycota</taxon>
        <taxon>Pezizomycotina</taxon>
        <taxon>Eurotiomycetes</taxon>
        <taxon>Chaetothyriomycetidae</taxon>
        <taxon>Chaetothyriales</taxon>
        <taxon>Herpotrichiellaceae</taxon>
        <taxon>Exophiala</taxon>
    </lineage>
</organism>
<accession>A0AAV9MSG7</accession>
<comment type="caution">
    <text evidence="2">The sequence shown here is derived from an EMBL/GenBank/DDBJ whole genome shotgun (WGS) entry which is preliminary data.</text>
</comment>
<name>A0AAV9MSG7_9EURO</name>
<dbReference type="GeneID" id="89978832"/>
<dbReference type="RefSeq" id="XP_064700210.1">
    <property type="nucleotide sequence ID" value="XM_064854211.1"/>
</dbReference>
<feature type="region of interest" description="Disordered" evidence="1">
    <location>
        <begin position="85"/>
        <end position="112"/>
    </location>
</feature>
<evidence type="ECO:0000313" key="2">
    <source>
        <dbReference type="EMBL" id="KAK5044552.1"/>
    </source>
</evidence>
<dbReference type="EMBL" id="JAVRRD010000047">
    <property type="protein sequence ID" value="KAK5044552.1"/>
    <property type="molecule type" value="Genomic_DNA"/>
</dbReference>
<proteinExistence type="predicted"/>
<dbReference type="AlphaFoldDB" id="A0AAV9MSG7"/>
<feature type="compositionally biased region" description="Polar residues" evidence="1">
    <location>
        <begin position="85"/>
        <end position="104"/>
    </location>
</feature>
<evidence type="ECO:0000313" key="3">
    <source>
        <dbReference type="Proteomes" id="UP001358417"/>
    </source>
</evidence>
<reference evidence="2 3" key="1">
    <citation type="submission" date="2023-08" db="EMBL/GenBank/DDBJ databases">
        <title>Black Yeasts Isolated from many extreme environments.</title>
        <authorList>
            <person name="Coleine C."/>
            <person name="Stajich J.E."/>
            <person name="Selbmann L."/>
        </authorList>
    </citation>
    <scope>NUCLEOTIDE SEQUENCE [LARGE SCALE GENOMIC DNA]</scope>
    <source>
        <strain evidence="2 3">CCFEE 5792</strain>
    </source>
</reference>